<evidence type="ECO:0000256" key="1">
    <source>
        <dbReference type="SAM" id="MobiDB-lite"/>
    </source>
</evidence>
<keyword evidence="2" id="KW-0732">Signal</keyword>
<reference evidence="3" key="1">
    <citation type="submission" date="2022-11" db="EMBL/GenBank/DDBJ databases">
        <title>Description of Microcella daejonensis nov. sp, isolated from riverside soil.</title>
        <authorList>
            <person name="Molina K.M."/>
            <person name="Kim S.B."/>
        </authorList>
    </citation>
    <scope>NUCLEOTIDE SEQUENCE</scope>
    <source>
        <strain evidence="3">MMS21-STM12</strain>
    </source>
</reference>
<evidence type="ECO:0000313" key="3">
    <source>
        <dbReference type="EMBL" id="WAB81531.1"/>
    </source>
</evidence>
<dbReference type="RefSeq" id="WP_267781300.1">
    <property type="nucleotide sequence ID" value="NZ_CP113089.1"/>
</dbReference>
<evidence type="ECO:0000256" key="2">
    <source>
        <dbReference type="SAM" id="SignalP"/>
    </source>
</evidence>
<name>A0A9E8S9I1_9MICO</name>
<protein>
    <submittedName>
        <fullName evidence="3">Uncharacterized protein</fullName>
    </submittedName>
</protein>
<gene>
    <name evidence="3" type="ORF">OVN18_00440</name>
</gene>
<dbReference type="KEGG" id="mdb:OVN18_00440"/>
<dbReference type="EMBL" id="CP113089">
    <property type="protein sequence ID" value="WAB81531.1"/>
    <property type="molecule type" value="Genomic_DNA"/>
</dbReference>
<feature type="signal peptide" evidence="2">
    <location>
        <begin position="1"/>
        <end position="26"/>
    </location>
</feature>
<feature type="region of interest" description="Disordered" evidence="1">
    <location>
        <begin position="29"/>
        <end position="59"/>
    </location>
</feature>
<feature type="compositionally biased region" description="Low complexity" evidence="1">
    <location>
        <begin position="31"/>
        <end position="44"/>
    </location>
</feature>
<organism evidence="3 4">
    <name type="scientific">Microcella daejeonensis</name>
    <dbReference type="NCBI Taxonomy" id="2994971"/>
    <lineage>
        <taxon>Bacteria</taxon>
        <taxon>Bacillati</taxon>
        <taxon>Actinomycetota</taxon>
        <taxon>Actinomycetes</taxon>
        <taxon>Micrococcales</taxon>
        <taxon>Microbacteriaceae</taxon>
        <taxon>Microcella</taxon>
    </lineage>
</organism>
<accession>A0A9E8S9I1</accession>
<proteinExistence type="predicted"/>
<sequence length="247" mass="26190">MMIHRLPAAASLMLAAALTVSGCATPSVPVAEATPSPSVSTPSAEPEPSPSPTIEADAPPAVEELVLRPDGIGDLVIGTTEAIGDEPDDMMTFRPGYCGDGRTDTRSDETSYSDAWVPIDQYATAESDEIFAFSAAVIGGILLGVEVGWFSDVTTAQGIGIGSTRAEVELAYPEARVEATSPESEVFVVREDEHQMWLELLTATAPMEPSYPEAVRPGNVIGMRSVDGDQEPRTRWRTDDVLAACAY</sequence>
<dbReference type="Proteomes" id="UP001164706">
    <property type="component" value="Chromosome"/>
</dbReference>
<evidence type="ECO:0000313" key="4">
    <source>
        <dbReference type="Proteomes" id="UP001164706"/>
    </source>
</evidence>
<dbReference type="AlphaFoldDB" id="A0A9E8S9I1"/>
<feature type="chain" id="PRO_5038650617" evidence="2">
    <location>
        <begin position="27"/>
        <end position="247"/>
    </location>
</feature>
<keyword evidence="4" id="KW-1185">Reference proteome</keyword>
<dbReference type="PROSITE" id="PS51257">
    <property type="entry name" value="PROKAR_LIPOPROTEIN"/>
    <property type="match status" value="1"/>
</dbReference>